<keyword evidence="5" id="KW-0378">Hydrolase</keyword>
<dbReference type="InterPro" id="IPR047233">
    <property type="entry name" value="UAH_cupin"/>
</dbReference>
<keyword evidence="2" id="KW-0659">Purine metabolism</keyword>
<comment type="catalytic activity">
    <reaction evidence="4">
        <text>(S)-ureidoglycolate = urea + glyoxylate</text>
        <dbReference type="Rhea" id="RHEA:11304"/>
        <dbReference type="ChEBI" id="CHEBI:16199"/>
        <dbReference type="ChEBI" id="CHEBI:36655"/>
        <dbReference type="ChEBI" id="CHEBI:57296"/>
        <dbReference type="EC" id="4.3.2.3"/>
    </reaction>
</comment>
<comment type="caution">
    <text evidence="5">The sequence shown here is derived from an EMBL/GenBank/DDBJ whole genome shotgun (WGS) entry which is preliminary data.</text>
</comment>
<keyword evidence="3" id="KW-0456">Lyase</keyword>
<evidence type="ECO:0000256" key="3">
    <source>
        <dbReference type="ARBA" id="ARBA00023239"/>
    </source>
</evidence>
<reference evidence="5 6" key="1">
    <citation type="submission" date="2015-08" db="EMBL/GenBank/DDBJ databases">
        <authorList>
            <person name="Varghese N."/>
        </authorList>
    </citation>
    <scope>NUCLEOTIDE SEQUENCE [LARGE SCALE GENOMIC DNA]</scope>
    <source>
        <strain evidence="5 6">DSM 18167</strain>
    </source>
</reference>
<evidence type="ECO:0000313" key="6">
    <source>
        <dbReference type="Proteomes" id="UP000182178"/>
    </source>
</evidence>
<keyword evidence="6" id="KW-1185">Reference proteome</keyword>
<evidence type="ECO:0000256" key="2">
    <source>
        <dbReference type="ARBA" id="ARBA00022631"/>
    </source>
</evidence>
<accession>A0ABM9U5A8</accession>
<protein>
    <submittedName>
        <fullName evidence="5">Ureidoglycolate hydrolase (Allantoin degradation)</fullName>
    </submittedName>
</protein>
<dbReference type="Gene3D" id="2.60.120.480">
    <property type="entry name" value="Ureidoglycolate hydrolase"/>
    <property type="match status" value="1"/>
</dbReference>
<evidence type="ECO:0000256" key="4">
    <source>
        <dbReference type="ARBA" id="ARBA00047684"/>
    </source>
</evidence>
<gene>
    <name evidence="5" type="ORF">Ga0061061_103251</name>
</gene>
<evidence type="ECO:0000256" key="1">
    <source>
        <dbReference type="ARBA" id="ARBA00011738"/>
    </source>
</evidence>
<dbReference type="InterPro" id="IPR024060">
    <property type="entry name" value="Ureidoglycolate_lyase_dom_sf"/>
</dbReference>
<comment type="subunit">
    <text evidence="1">Homodimer.</text>
</comment>
<dbReference type="PANTHER" id="PTHR21221:SF1">
    <property type="entry name" value="UREIDOGLYCOLATE LYASE"/>
    <property type="match status" value="1"/>
</dbReference>
<dbReference type="Pfam" id="PF04115">
    <property type="entry name" value="Ureidogly_lyase"/>
    <property type="match status" value="1"/>
</dbReference>
<dbReference type="Proteomes" id="UP000182178">
    <property type="component" value="Unassembled WGS sequence"/>
</dbReference>
<evidence type="ECO:0000313" key="5">
    <source>
        <dbReference type="EMBL" id="CUA87266.1"/>
    </source>
</evidence>
<dbReference type="CDD" id="cd20298">
    <property type="entry name" value="cupin_UAH"/>
    <property type="match status" value="1"/>
</dbReference>
<dbReference type="InterPro" id="IPR007247">
    <property type="entry name" value="Ureidogly_lyase"/>
</dbReference>
<dbReference type="PANTHER" id="PTHR21221">
    <property type="entry name" value="UREIDOGLYCOLATE HYDROLASE"/>
    <property type="match status" value="1"/>
</dbReference>
<dbReference type="SUPFAM" id="SSF51182">
    <property type="entry name" value="RmlC-like cupins"/>
    <property type="match status" value="1"/>
</dbReference>
<name>A0ABM9U5A8_9HYPH</name>
<organism evidence="5 6">
    <name type="scientific">Chelatococcus sambhunathii</name>
    <dbReference type="NCBI Taxonomy" id="363953"/>
    <lineage>
        <taxon>Bacteria</taxon>
        <taxon>Pseudomonadati</taxon>
        <taxon>Pseudomonadota</taxon>
        <taxon>Alphaproteobacteria</taxon>
        <taxon>Hyphomicrobiales</taxon>
        <taxon>Chelatococcaceae</taxon>
        <taxon>Chelatococcus</taxon>
    </lineage>
</organism>
<sequence>MNGIGETGQDAISSTPGVSWRPLSAAAFAPYGRVIEVGAAAVVNEGHARRRDALLDLESRDPTARLCLAHFAVSPRPAGAGIAGLECHPFSAQAFLPLEDCAPLVVVALAREDGAVAAGTLAAFVGRHGQAIVYGPGVWHAPLTTADRPAGFLMAVWEGERERLRQARLDRPLPLPGRPGIVGAAAIASFIRSATNDRSDKTRGQEGV</sequence>
<dbReference type="RefSeq" id="WP_055458725.1">
    <property type="nucleotide sequence ID" value="NZ_CYHC01000003.1"/>
</dbReference>
<dbReference type="InterPro" id="IPR011051">
    <property type="entry name" value="RmlC_Cupin_sf"/>
</dbReference>
<dbReference type="EMBL" id="CYHC01000003">
    <property type="protein sequence ID" value="CUA87266.1"/>
    <property type="molecule type" value="Genomic_DNA"/>
</dbReference>
<proteinExistence type="predicted"/>
<dbReference type="GO" id="GO:0016787">
    <property type="term" value="F:hydrolase activity"/>
    <property type="evidence" value="ECO:0007669"/>
    <property type="project" value="UniProtKB-KW"/>
</dbReference>